<reference evidence="3 4" key="1">
    <citation type="submission" date="2018-09" db="EMBL/GenBank/DDBJ databases">
        <title>Arachidicoccus sp. nov., a bacterium isolated from soil.</title>
        <authorList>
            <person name="Weon H.-Y."/>
            <person name="Kwon S.-W."/>
            <person name="Lee S.A."/>
        </authorList>
    </citation>
    <scope>NUCLEOTIDE SEQUENCE [LARGE SCALE GENOMIC DNA]</scope>
    <source>
        <strain evidence="3 4">KIS59-12</strain>
    </source>
</reference>
<evidence type="ECO:0000256" key="1">
    <source>
        <dbReference type="ARBA" id="ARBA00022898"/>
    </source>
</evidence>
<evidence type="ECO:0000259" key="2">
    <source>
        <dbReference type="Pfam" id="PF00266"/>
    </source>
</evidence>
<dbReference type="Proteomes" id="UP000266118">
    <property type="component" value="Chromosome"/>
</dbReference>
<organism evidence="3 4">
    <name type="scientific">Arachidicoccus soli</name>
    <dbReference type="NCBI Taxonomy" id="2341117"/>
    <lineage>
        <taxon>Bacteria</taxon>
        <taxon>Pseudomonadati</taxon>
        <taxon>Bacteroidota</taxon>
        <taxon>Chitinophagia</taxon>
        <taxon>Chitinophagales</taxon>
        <taxon>Chitinophagaceae</taxon>
        <taxon>Arachidicoccus</taxon>
    </lineage>
</organism>
<dbReference type="PANTHER" id="PTHR43586">
    <property type="entry name" value="CYSTEINE DESULFURASE"/>
    <property type="match status" value="1"/>
</dbReference>
<dbReference type="GO" id="GO:0008483">
    <property type="term" value="F:transaminase activity"/>
    <property type="evidence" value="ECO:0007669"/>
    <property type="project" value="UniProtKB-KW"/>
</dbReference>
<dbReference type="RefSeq" id="WP_119990605.1">
    <property type="nucleotide sequence ID" value="NZ_CP032489.1"/>
</dbReference>
<accession>A0A386HUE7</accession>
<dbReference type="InterPro" id="IPR015421">
    <property type="entry name" value="PyrdxlP-dep_Trfase_major"/>
</dbReference>
<keyword evidence="1" id="KW-0663">Pyridoxal phosphate</keyword>
<dbReference type="InterPro" id="IPR000192">
    <property type="entry name" value="Aminotrans_V_dom"/>
</dbReference>
<dbReference type="Gene3D" id="3.90.1150.10">
    <property type="entry name" value="Aspartate Aminotransferase, domain 1"/>
    <property type="match status" value="1"/>
</dbReference>
<feature type="domain" description="Aminotransferase class V" evidence="2">
    <location>
        <begin position="8"/>
        <end position="347"/>
    </location>
</feature>
<keyword evidence="3" id="KW-0032">Aminotransferase</keyword>
<proteinExistence type="predicted"/>
<dbReference type="Pfam" id="PF00266">
    <property type="entry name" value="Aminotran_5"/>
    <property type="match status" value="1"/>
</dbReference>
<sequence>MLDNNSLIYFNTAACGLISPEVLQTGIDLYKKFSINSATTSEDWREEELMNVRNTIADFVGAKEESMALIPNFSFALNNIVQSLNGNEKVLLFSNDFPSVLAPFVANHFAISWVNPKDNFFIDLEEIERTIESKKIELLAISHVQWSSGFKIDLEKLSEICHKHNVDLIVDATQSVGAQVINIRQLNLQVLLASNYKWMNAGFGSGIMYMSDAFLKKYPPVVGSINNVQRENHDWKFLPSIRCYELGHLNMVELNILKNAIQEKNKIGLKNIVRHNEEIMQFLLDGLVKLPVKLVGETNMNNRSSILILQDERGLGKWLQQNNIVVTQRNQTLRIGLHFYNTKVQVNSFLECVAAWAKEN</sequence>
<dbReference type="SUPFAM" id="SSF53383">
    <property type="entry name" value="PLP-dependent transferases"/>
    <property type="match status" value="1"/>
</dbReference>
<dbReference type="InterPro" id="IPR015422">
    <property type="entry name" value="PyrdxlP-dep_Trfase_small"/>
</dbReference>
<dbReference type="EMBL" id="CP032489">
    <property type="protein sequence ID" value="AYD49151.1"/>
    <property type="molecule type" value="Genomic_DNA"/>
</dbReference>
<dbReference type="OrthoDB" id="513408at2"/>
<dbReference type="InterPro" id="IPR015424">
    <property type="entry name" value="PyrdxlP-dep_Trfase"/>
</dbReference>
<dbReference type="KEGG" id="ark:D6B99_16890"/>
<dbReference type="Gene3D" id="3.40.640.10">
    <property type="entry name" value="Type I PLP-dependent aspartate aminotransferase-like (Major domain)"/>
    <property type="match status" value="1"/>
</dbReference>
<name>A0A386HUE7_9BACT</name>
<dbReference type="PANTHER" id="PTHR43586:SF8">
    <property type="entry name" value="CYSTEINE DESULFURASE 1, CHLOROPLASTIC"/>
    <property type="match status" value="1"/>
</dbReference>
<protein>
    <submittedName>
        <fullName evidence="3">Aminotransferase class V-fold PLP-dependent enzyme</fullName>
    </submittedName>
</protein>
<keyword evidence="3" id="KW-0808">Transferase</keyword>
<keyword evidence="4" id="KW-1185">Reference proteome</keyword>
<dbReference type="AlphaFoldDB" id="A0A386HUE7"/>
<evidence type="ECO:0000313" key="4">
    <source>
        <dbReference type="Proteomes" id="UP000266118"/>
    </source>
</evidence>
<evidence type="ECO:0000313" key="3">
    <source>
        <dbReference type="EMBL" id="AYD49151.1"/>
    </source>
</evidence>
<gene>
    <name evidence="3" type="ORF">D6B99_16890</name>
</gene>